<evidence type="ECO:0000313" key="4">
    <source>
        <dbReference type="EMBL" id="CAB5231438.1"/>
    </source>
</evidence>
<dbReference type="EMBL" id="LR798428">
    <property type="protein sequence ID" value="CAB5231438.1"/>
    <property type="molecule type" value="Genomic_DNA"/>
</dbReference>
<sequence length="58" mass="6690">MIEEYVPFDENAEPAEEECGDICGLALAERVCEVCEDVYVACYEHERWVLTCEVCREV</sequence>
<evidence type="ECO:0000313" key="2">
    <source>
        <dbReference type="EMBL" id="CAB4184980.1"/>
    </source>
</evidence>
<name>A0A6J5RAM5_9CAUD</name>
<evidence type="ECO:0000313" key="3">
    <source>
        <dbReference type="EMBL" id="CAB4192812.1"/>
    </source>
</evidence>
<dbReference type="EMBL" id="LR797071">
    <property type="protein sequence ID" value="CAB4184980.1"/>
    <property type="molecule type" value="Genomic_DNA"/>
</dbReference>
<gene>
    <name evidence="2" type="ORF">UFOVP1131_94</name>
    <name evidence="3" type="ORF">UFOVP1245_92</name>
    <name evidence="4" type="ORF">UFOVP1582_86</name>
    <name evidence="1" type="ORF">UFOVP966_108</name>
</gene>
<dbReference type="EMBL" id="LR796919">
    <property type="protein sequence ID" value="CAB4175047.1"/>
    <property type="molecule type" value="Genomic_DNA"/>
</dbReference>
<reference evidence="3" key="1">
    <citation type="submission" date="2020-05" db="EMBL/GenBank/DDBJ databases">
        <authorList>
            <person name="Chiriac C."/>
            <person name="Salcher M."/>
            <person name="Ghai R."/>
            <person name="Kavagutti S V."/>
        </authorList>
    </citation>
    <scope>NUCLEOTIDE SEQUENCE</scope>
</reference>
<accession>A0A6J5RAM5</accession>
<proteinExistence type="predicted"/>
<dbReference type="EMBL" id="LR797185">
    <property type="protein sequence ID" value="CAB4192812.1"/>
    <property type="molecule type" value="Genomic_DNA"/>
</dbReference>
<protein>
    <submittedName>
        <fullName evidence="3">Uncharacterized protein</fullName>
    </submittedName>
</protein>
<evidence type="ECO:0000313" key="1">
    <source>
        <dbReference type="EMBL" id="CAB4175047.1"/>
    </source>
</evidence>
<organism evidence="3">
    <name type="scientific">uncultured Caudovirales phage</name>
    <dbReference type="NCBI Taxonomy" id="2100421"/>
    <lineage>
        <taxon>Viruses</taxon>
        <taxon>Duplodnaviria</taxon>
        <taxon>Heunggongvirae</taxon>
        <taxon>Uroviricota</taxon>
        <taxon>Caudoviricetes</taxon>
        <taxon>Peduoviridae</taxon>
        <taxon>Maltschvirus</taxon>
        <taxon>Maltschvirus maltsch</taxon>
    </lineage>
</organism>